<feature type="non-terminal residue" evidence="1">
    <location>
        <position position="1"/>
    </location>
</feature>
<dbReference type="KEGG" id="cput:CONPUDRAFT_26680"/>
<sequence length="547" mass="62256">RLRAAAQVSRNVGRGPAYSRVLCSQARYFEANGMLCPSQQGRRKRETGLVHDEAFMLGLRRWMKTLKAGEITPLILQRRVNEHVLPSLKSSKTCVSESWARGVLIQLGYRSKSHKKGVYFDGHERKDVRQHRQQFLNEFNDVKQLRTTYDGVNMEPISPALQGDECEHAWLYQDEAPFHDNDFQNVSKWLGPGEQELKKKTRGRLMMVSGYICEKVGNLALTEDLIAENKKLPLSEQLVVTDSRVVIYPTNKESGDGFWNSRQMENQLRNALKIAHVLFPNCVRHWVFDNSSCHNCMPEGALVVTGMNVGPGGKQPIMNDTVIPISNKSGRGGLPQSFQFPLNLPDDHPHKKFEGQPKGMRVILEEHGYVLARPGTKKGGIPGDCQACKSHRARVKAKETNRDELDSASSEIEDGEAQDIRPVDCCMRRLLSMEEDFCAQKSSLELIIAESGGNDICHFLPKFHPEINPKEYYWGWCKRYFRERSNGNFAHAKKLLLEALNSCPLITIRRFFRRVERYMDVYSLGATGMAAEYAVKKYKSHRGVSQR</sequence>
<reference evidence="2" key="1">
    <citation type="journal article" date="2012" name="Science">
        <title>The Paleozoic origin of enzymatic lignin decomposition reconstructed from 31 fungal genomes.</title>
        <authorList>
            <person name="Floudas D."/>
            <person name="Binder M."/>
            <person name="Riley R."/>
            <person name="Barry K."/>
            <person name="Blanchette R.A."/>
            <person name="Henrissat B."/>
            <person name="Martinez A.T."/>
            <person name="Otillar R."/>
            <person name="Spatafora J.W."/>
            <person name="Yadav J.S."/>
            <person name="Aerts A."/>
            <person name="Benoit I."/>
            <person name="Boyd A."/>
            <person name="Carlson A."/>
            <person name="Copeland A."/>
            <person name="Coutinho P.M."/>
            <person name="de Vries R.P."/>
            <person name="Ferreira P."/>
            <person name="Findley K."/>
            <person name="Foster B."/>
            <person name="Gaskell J."/>
            <person name="Glotzer D."/>
            <person name="Gorecki P."/>
            <person name="Heitman J."/>
            <person name="Hesse C."/>
            <person name="Hori C."/>
            <person name="Igarashi K."/>
            <person name="Jurgens J.A."/>
            <person name="Kallen N."/>
            <person name="Kersten P."/>
            <person name="Kohler A."/>
            <person name="Kuees U."/>
            <person name="Kumar T.K.A."/>
            <person name="Kuo A."/>
            <person name="LaButti K."/>
            <person name="Larrondo L.F."/>
            <person name="Lindquist E."/>
            <person name="Ling A."/>
            <person name="Lombard V."/>
            <person name="Lucas S."/>
            <person name="Lundell T."/>
            <person name="Martin R."/>
            <person name="McLaughlin D.J."/>
            <person name="Morgenstern I."/>
            <person name="Morin E."/>
            <person name="Murat C."/>
            <person name="Nagy L.G."/>
            <person name="Nolan M."/>
            <person name="Ohm R.A."/>
            <person name="Patyshakuliyeva A."/>
            <person name="Rokas A."/>
            <person name="Ruiz-Duenas F.J."/>
            <person name="Sabat G."/>
            <person name="Salamov A."/>
            <person name="Samejima M."/>
            <person name="Schmutz J."/>
            <person name="Slot J.C."/>
            <person name="St John F."/>
            <person name="Stenlid J."/>
            <person name="Sun H."/>
            <person name="Sun S."/>
            <person name="Syed K."/>
            <person name="Tsang A."/>
            <person name="Wiebenga A."/>
            <person name="Young D."/>
            <person name="Pisabarro A."/>
            <person name="Eastwood D.C."/>
            <person name="Martin F."/>
            <person name="Cullen D."/>
            <person name="Grigoriev I.V."/>
            <person name="Hibbett D.S."/>
        </authorList>
    </citation>
    <scope>NUCLEOTIDE SEQUENCE [LARGE SCALE GENOMIC DNA]</scope>
    <source>
        <strain evidence="2">RWD-64-598 SS2</strain>
    </source>
</reference>
<evidence type="ECO:0000313" key="2">
    <source>
        <dbReference type="Proteomes" id="UP000053558"/>
    </source>
</evidence>
<dbReference type="Gene3D" id="3.30.420.10">
    <property type="entry name" value="Ribonuclease H-like superfamily/Ribonuclease H"/>
    <property type="match status" value="1"/>
</dbReference>
<dbReference type="Proteomes" id="UP000053558">
    <property type="component" value="Unassembled WGS sequence"/>
</dbReference>
<feature type="non-terminal residue" evidence="1">
    <location>
        <position position="547"/>
    </location>
</feature>
<dbReference type="AlphaFoldDB" id="A0A5M3MRU5"/>
<dbReference type="GeneID" id="19206613"/>
<proteinExistence type="predicted"/>
<protein>
    <submittedName>
        <fullName evidence="1">Uncharacterized protein</fullName>
    </submittedName>
</protein>
<dbReference type="InterPro" id="IPR036397">
    <property type="entry name" value="RNaseH_sf"/>
</dbReference>
<dbReference type="OMA" id="EKEHVWI"/>
<organism evidence="1 2">
    <name type="scientific">Coniophora puteana (strain RWD-64-598)</name>
    <name type="common">Brown rot fungus</name>
    <dbReference type="NCBI Taxonomy" id="741705"/>
    <lineage>
        <taxon>Eukaryota</taxon>
        <taxon>Fungi</taxon>
        <taxon>Dikarya</taxon>
        <taxon>Basidiomycota</taxon>
        <taxon>Agaricomycotina</taxon>
        <taxon>Agaricomycetes</taxon>
        <taxon>Agaricomycetidae</taxon>
        <taxon>Boletales</taxon>
        <taxon>Coniophorineae</taxon>
        <taxon>Coniophoraceae</taxon>
        <taxon>Coniophora</taxon>
    </lineage>
</organism>
<name>A0A5M3MRU5_CONPW</name>
<comment type="caution">
    <text evidence="1">The sequence shown here is derived from an EMBL/GenBank/DDBJ whole genome shotgun (WGS) entry which is preliminary data.</text>
</comment>
<evidence type="ECO:0000313" key="1">
    <source>
        <dbReference type="EMBL" id="EIW81271.1"/>
    </source>
</evidence>
<dbReference type="OrthoDB" id="2449121at2759"/>
<gene>
    <name evidence="1" type="ORF">CONPUDRAFT_26680</name>
</gene>
<keyword evidence="2" id="KW-1185">Reference proteome</keyword>
<dbReference type="PANTHER" id="PTHR35871:SF1">
    <property type="entry name" value="CXC1-LIKE CYSTEINE CLUSTER ASSOCIATED WITH KDZ TRANSPOSASES DOMAIN-CONTAINING PROTEIN"/>
    <property type="match status" value="1"/>
</dbReference>
<dbReference type="RefSeq" id="XP_007768178.1">
    <property type="nucleotide sequence ID" value="XM_007769988.1"/>
</dbReference>
<dbReference type="PANTHER" id="PTHR35871">
    <property type="entry name" value="EXPRESSED PROTEIN"/>
    <property type="match status" value="1"/>
</dbReference>
<dbReference type="GO" id="GO:0003676">
    <property type="term" value="F:nucleic acid binding"/>
    <property type="evidence" value="ECO:0007669"/>
    <property type="project" value="InterPro"/>
</dbReference>
<accession>A0A5M3MRU5</accession>
<dbReference type="EMBL" id="JH711578">
    <property type="protein sequence ID" value="EIW81271.1"/>
    <property type="molecule type" value="Genomic_DNA"/>
</dbReference>